<name>A0ABQ9XQX7_9EUKA</name>
<feature type="compositionally biased region" description="Low complexity" evidence="1">
    <location>
        <begin position="1124"/>
        <end position="1136"/>
    </location>
</feature>
<feature type="compositionally biased region" description="Polar residues" evidence="1">
    <location>
        <begin position="372"/>
        <end position="414"/>
    </location>
</feature>
<feature type="compositionally biased region" description="Polar residues" evidence="1">
    <location>
        <begin position="1216"/>
        <end position="1235"/>
    </location>
</feature>
<dbReference type="SUPFAM" id="SSF47576">
    <property type="entry name" value="Calponin-homology domain, CH-domain"/>
    <property type="match status" value="1"/>
</dbReference>
<feature type="region of interest" description="Disordered" evidence="1">
    <location>
        <begin position="836"/>
        <end position="855"/>
    </location>
</feature>
<proteinExistence type="predicted"/>
<feature type="compositionally biased region" description="Polar residues" evidence="1">
    <location>
        <begin position="691"/>
        <end position="709"/>
    </location>
</feature>
<comment type="caution">
    <text evidence="2">The sequence shown here is derived from an EMBL/GenBank/DDBJ whole genome shotgun (WGS) entry which is preliminary data.</text>
</comment>
<evidence type="ECO:0000313" key="2">
    <source>
        <dbReference type="EMBL" id="KAK2954199.1"/>
    </source>
</evidence>
<feature type="compositionally biased region" description="Low complexity" evidence="1">
    <location>
        <begin position="963"/>
        <end position="976"/>
    </location>
</feature>
<accession>A0ABQ9XQX7</accession>
<protein>
    <submittedName>
        <fullName evidence="2">Uncharacterized protein</fullName>
    </submittedName>
</protein>
<feature type="region of interest" description="Disordered" evidence="1">
    <location>
        <begin position="1108"/>
        <end position="1453"/>
    </location>
</feature>
<sequence length="1602" mass="179072">MLDESSQYPTESQERAILKNTKLTKDELTLYFDWFYALMPAHRSIPRYDIFFSGELLCELVGKLSFSEDKDGQEFEMRGIFRRSTTKVTCEKNIEKALSYLWKKSPRVKHMPTATEVPIRTRSKQIFKWMNSILGFYGLSIPPHVSKYSNNEERWNYLRTGTMLCLICFAFLDESTDETNPPLAASLPLSSVFFHPEDEKEMLSNVQIAFAGLKQRGVPVFFQPDIFVRTNCPQFVLLQLDVIYGELRTEMPSQRIIENGRRKDPVDRFDEEWMNARMSLGDWMVFADDLRIPKTTDSGYLDDSDILSPFSLENYFPMEPKTRDVSQVPTPGSIDHSEVQSEKRTPQSSPDHKLAKELAEASAVANGKTRARSQSPPKHTEIQSSPRRNTITKGGTVTFTSQNSNEEPNITTISFADHPPSLPQENQTTSSQSHLLRTMRPQPLQPITSIDTQPLHSSSTQAPQMSATSSFQTSFLLSPSVLLGETKESDPSTPKSHSVTPQPASSRGVTTALPISPSSSTHTHRSLPSRQYTTTSLPNLPPRVPLDSDSGVSVRTGKDSYHPITEPSSYRIQPAVHSPSTTSSSGRPIRTTDNQTTPSQQWSRVTSETPQNIDEIPDPISIYNLNTGKTGSQHPPNDSMLISLDSAHSPIIPDSSFFFHGDHVSLPVRTSLTVGIEGYVPHTEYTSMESQLASGLPSATSTQPFTQFVSPDHSSPPPHSWSQTNQSPGIETANISPNSFEGSDTVPFARHFQSESHGSLTEIIEYSLPLSPTFFRDPSSPPLPISQRGEPSFSFFRTASIGSSSYLHEEYPSMHSRSPSLMSFLVSGHMPTFDSGVHSESPLRPLHNHSEKSSPLIQKLVQSPPVKKHSGQSPTLANSRSKQIPKLELARGLSSDPIGRRKMKTQLMIDVGCQTPTERRSSDSEPIQPMFLTPIEHTQPVSPFNVSSFGSMLSLQPHLARASQSSSSMTPPQTVSGCNTPSYSFLSASHPTPTSPFEPFEKKEKPIPKKELSPPPRPKGAFKRKNLKLDVTPEIPLTPSRHDGQEDKVKLMRMVDYLTLTPTKTKEVIFTEPDTDITMKQRDDHHSHTLHIKHDHTSHLPITSQRYPTVGLALPPTPHKTRPTTHSEPSETTSQSLPSMNMLKRREMEEDMKKNQITPEPSPKDPKNDKMLGYGWDKSPGEADDSADRLSKKKSHSSGENESFPQSLRSDDPSPGFSSIGSPTLPSIESTSDRSFSSEEKDGSNDEQSPNEEQEEKDSRSMEDQIVLIASSQSEMPNQEQNSSLDEIRGHGNLRQRSHSAEGRGANELDENQSSSTKELTGQGSPAVVRHDSDSSVHPKTVSGVRREDEKKRKKTKEQRKRKERLEQGSVERRKEEERRREEERKREEEKAENERKEEEKRLEDEKIERRKKRNDKGEGEEKGQDVGRAKKHSKKRNKDESKTEENDQPPILKPKPVLKYFIRLIIPNSLKVPSSLRSLIDNLRKNPPKPSEELDNEDIVSVEEDEMGVLLPAVLFLNSTGKMWIETSPDANGSKGTKICTVRLADFDGSEVSSDDPSIILLHSSTSILLSGTQTPLLSLAIQFCSVTAALSFDADFSSFR</sequence>
<dbReference type="InterPro" id="IPR036872">
    <property type="entry name" value="CH_dom_sf"/>
</dbReference>
<dbReference type="CDD" id="cd00014">
    <property type="entry name" value="CH_SF"/>
    <property type="match status" value="1"/>
</dbReference>
<feature type="compositionally biased region" description="Basic and acidic residues" evidence="1">
    <location>
        <begin position="1144"/>
        <end position="1154"/>
    </location>
</feature>
<feature type="region of interest" description="Disordered" evidence="1">
    <location>
        <begin position="691"/>
        <end position="740"/>
    </location>
</feature>
<dbReference type="EMBL" id="JARBJD010000081">
    <property type="protein sequence ID" value="KAK2954199.1"/>
    <property type="molecule type" value="Genomic_DNA"/>
</dbReference>
<feature type="compositionally biased region" description="Polar residues" evidence="1">
    <location>
        <begin position="445"/>
        <end position="471"/>
    </location>
</feature>
<organism evidence="2 3">
    <name type="scientific">Blattamonas nauphoetae</name>
    <dbReference type="NCBI Taxonomy" id="2049346"/>
    <lineage>
        <taxon>Eukaryota</taxon>
        <taxon>Metamonada</taxon>
        <taxon>Preaxostyla</taxon>
        <taxon>Oxymonadida</taxon>
        <taxon>Blattamonas</taxon>
    </lineage>
</organism>
<feature type="compositionally biased region" description="Basic residues" evidence="1">
    <location>
        <begin position="1352"/>
        <end position="1363"/>
    </location>
</feature>
<gene>
    <name evidence="2" type="ORF">BLNAU_10854</name>
</gene>
<feature type="compositionally biased region" description="Basic and acidic residues" evidence="1">
    <location>
        <begin position="1364"/>
        <end position="1409"/>
    </location>
</feature>
<feature type="compositionally biased region" description="Polar residues" evidence="1">
    <location>
        <begin position="578"/>
        <end position="611"/>
    </location>
</feature>
<feature type="compositionally biased region" description="Polar residues" evidence="1">
    <location>
        <begin position="491"/>
        <end position="509"/>
    </location>
</feature>
<feature type="compositionally biased region" description="Basic and acidic residues" evidence="1">
    <location>
        <begin position="999"/>
        <end position="1012"/>
    </location>
</feature>
<evidence type="ECO:0000313" key="3">
    <source>
        <dbReference type="Proteomes" id="UP001281761"/>
    </source>
</evidence>
<feature type="compositionally biased region" description="Polar residues" evidence="1">
    <location>
        <begin position="1270"/>
        <end position="1285"/>
    </location>
</feature>
<feature type="compositionally biased region" description="Polar residues" evidence="1">
    <location>
        <begin position="977"/>
        <end position="992"/>
    </location>
</feature>
<evidence type="ECO:0000256" key="1">
    <source>
        <dbReference type="SAM" id="MobiDB-lite"/>
    </source>
</evidence>
<feature type="region of interest" description="Disordered" evidence="1">
    <location>
        <begin position="484"/>
        <end position="611"/>
    </location>
</feature>
<feature type="compositionally biased region" description="Basic and acidic residues" evidence="1">
    <location>
        <begin position="335"/>
        <end position="359"/>
    </location>
</feature>
<dbReference type="Proteomes" id="UP001281761">
    <property type="component" value="Unassembled WGS sequence"/>
</dbReference>
<keyword evidence="3" id="KW-1185">Reference proteome</keyword>
<feature type="compositionally biased region" description="Basic and acidic residues" evidence="1">
    <location>
        <begin position="1416"/>
        <end position="1429"/>
    </location>
</feature>
<reference evidence="2 3" key="1">
    <citation type="journal article" date="2022" name="bioRxiv">
        <title>Genomics of Preaxostyla Flagellates Illuminates Evolutionary Transitions and the Path Towards Mitochondrial Loss.</title>
        <authorList>
            <person name="Novak L.V.F."/>
            <person name="Treitli S.C."/>
            <person name="Pyrih J."/>
            <person name="Halakuc P."/>
            <person name="Pipaliya S.V."/>
            <person name="Vacek V."/>
            <person name="Brzon O."/>
            <person name="Soukal P."/>
            <person name="Eme L."/>
            <person name="Dacks J.B."/>
            <person name="Karnkowska A."/>
            <person name="Elias M."/>
            <person name="Hampl V."/>
        </authorList>
    </citation>
    <scope>NUCLEOTIDE SEQUENCE [LARGE SCALE GENOMIC DNA]</scope>
    <source>
        <strain evidence="2">NAU3</strain>
        <tissue evidence="2">Gut</tissue>
    </source>
</reference>
<feature type="compositionally biased region" description="Polar residues" evidence="1">
    <location>
        <begin position="721"/>
        <end position="740"/>
    </location>
</feature>
<feature type="region of interest" description="Disordered" evidence="1">
    <location>
        <begin position="962"/>
        <end position="1022"/>
    </location>
</feature>
<feature type="compositionally biased region" description="Polar residues" evidence="1">
    <location>
        <begin position="528"/>
        <end position="538"/>
    </location>
</feature>
<feature type="compositionally biased region" description="Polar residues" evidence="1">
    <location>
        <begin position="1198"/>
        <end position="1208"/>
    </location>
</feature>
<feature type="compositionally biased region" description="Polar residues" evidence="1">
    <location>
        <begin position="1312"/>
        <end position="1324"/>
    </location>
</feature>
<feature type="region of interest" description="Disordered" evidence="1">
    <location>
        <begin position="321"/>
        <end position="471"/>
    </location>
</feature>
<feature type="compositionally biased region" description="Polar residues" evidence="1">
    <location>
        <begin position="423"/>
        <end position="435"/>
    </location>
</feature>